<dbReference type="AlphaFoldDB" id="A0AAW8DQE3"/>
<name>A0AAW8DQE3_9BURK</name>
<dbReference type="EMBL" id="JAUSRR010000001">
    <property type="protein sequence ID" value="MDP9921648.1"/>
    <property type="molecule type" value="Genomic_DNA"/>
</dbReference>
<reference evidence="1" key="1">
    <citation type="submission" date="2023-07" db="EMBL/GenBank/DDBJ databases">
        <title>Sorghum-associated microbial communities from plants grown in Nebraska, USA.</title>
        <authorList>
            <person name="Schachtman D."/>
        </authorList>
    </citation>
    <scope>NUCLEOTIDE SEQUENCE</scope>
    <source>
        <strain evidence="1">DS2795</strain>
    </source>
</reference>
<comment type="caution">
    <text evidence="1">The sequence shown here is derived from an EMBL/GenBank/DDBJ whole genome shotgun (WGS) entry which is preliminary data.</text>
</comment>
<accession>A0AAW8DQE3</accession>
<gene>
    <name evidence="1" type="ORF">J2W25_000653</name>
</gene>
<evidence type="ECO:0000313" key="1">
    <source>
        <dbReference type="EMBL" id="MDP9921648.1"/>
    </source>
</evidence>
<proteinExistence type="predicted"/>
<evidence type="ECO:0000313" key="2">
    <source>
        <dbReference type="Proteomes" id="UP001244295"/>
    </source>
</evidence>
<organism evidence="1 2">
    <name type="scientific">Variovorax boronicumulans</name>
    <dbReference type="NCBI Taxonomy" id="436515"/>
    <lineage>
        <taxon>Bacteria</taxon>
        <taxon>Pseudomonadati</taxon>
        <taxon>Pseudomonadota</taxon>
        <taxon>Betaproteobacteria</taxon>
        <taxon>Burkholderiales</taxon>
        <taxon>Comamonadaceae</taxon>
        <taxon>Variovorax</taxon>
    </lineage>
</organism>
<sequence length="38" mass="3975">MAAVSTALHERAGQVLAITARAWGVVSAARRLPFLLAV</sequence>
<evidence type="ECO:0008006" key="3">
    <source>
        <dbReference type="Google" id="ProtNLM"/>
    </source>
</evidence>
<protein>
    <recommendedName>
        <fullName evidence="3">ABC transporter permease</fullName>
    </recommendedName>
</protein>
<dbReference type="Proteomes" id="UP001244295">
    <property type="component" value="Unassembled WGS sequence"/>
</dbReference>